<protein>
    <submittedName>
        <fullName evidence="1">Uncharacterized protein</fullName>
    </submittedName>
</protein>
<dbReference type="EMBL" id="QYYH01000035">
    <property type="protein sequence ID" value="RJY17859.1"/>
    <property type="molecule type" value="Genomic_DNA"/>
</dbReference>
<dbReference type="Proteomes" id="UP000273022">
    <property type="component" value="Unassembled WGS sequence"/>
</dbReference>
<dbReference type="AlphaFoldDB" id="A0A3A6U7H6"/>
<accession>A0A3A6U7H6</accession>
<evidence type="ECO:0000313" key="2">
    <source>
        <dbReference type="Proteomes" id="UP000273022"/>
    </source>
</evidence>
<proteinExistence type="predicted"/>
<reference evidence="1 2" key="1">
    <citation type="submission" date="2018-09" db="EMBL/GenBank/DDBJ databases">
        <title>Phylogeny of the Shewanellaceae, and recommendation for two new genera, Pseudoshewanella and Parashewanella.</title>
        <authorList>
            <person name="Wang G."/>
        </authorList>
    </citation>
    <scope>NUCLEOTIDE SEQUENCE [LARGE SCALE GENOMIC DNA]</scope>
    <source>
        <strain evidence="1 2">KCTC 22492</strain>
    </source>
</reference>
<gene>
    <name evidence="1" type="ORF">D5R81_07420</name>
</gene>
<keyword evidence="2" id="KW-1185">Reference proteome</keyword>
<evidence type="ECO:0000313" key="1">
    <source>
        <dbReference type="EMBL" id="RJY17859.1"/>
    </source>
</evidence>
<dbReference type="RefSeq" id="WP_121853017.1">
    <property type="nucleotide sequence ID" value="NZ_CP037952.1"/>
</dbReference>
<comment type="caution">
    <text evidence="1">The sequence shown here is derived from an EMBL/GenBank/DDBJ whole genome shotgun (WGS) entry which is preliminary data.</text>
</comment>
<name>A0A3A6U7H6_9GAMM</name>
<organism evidence="1 2">
    <name type="scientific">Parashewanella spongiae</name>
    <dbReference type="NCBI Taxonomy" id="342950"/>
    <lineage>
        <taxon>Bacteria</taxon>
        <taxon>Pseudomonadati</taxon>
        <taxon>Pseudomonadota</taxon>
        <taxon>Gammaproteobacteria</taxon>
        <taxon>Alteromonadales</taxon>
        <taxon>Shewanellaceae</taxon>
        <taxon>Parashewanella</taxon>
    </lineage>
</organism>
<sequence>MSVEVRLERIPEVGTHCCSSEIKSINEGKMVDFIIISALQNRHFHAKSCPNEPLVVFHETGLFTIASKETISREITRLNRFIVSHPILSVEKAVKALTDDFIAMDEKREILSKLSENKQLDIMHTIAGGDSKQQAAALAIINDVAVNQPTLLSHWMQQEASKPISDDAPNIIQTVLKANQQTLHIFFDNLPESASGAFIKKVKGRSDADDIISEYIRVNLSTRKCKVLEQSPCALKLICFYEALPASKKLNLIIEQLREFTDKGSAAYLFSQLDGTEQQQLIPRLTNRECMYLLKENAIKPLVIGTQDFTIKLGDDLDLLLAKGTNILFLSYFSCPTDALYELITKIHPSLIGAHIYVGVTQADRPMLAKLLERFLNDETHNELVTQVFDQLSKNVMLSVLGSCTQSEQPKLHNLLTLKLQ</sequence>